<evidence type="ECO:0000256" key="1">
    <source>
        <dbReference type="ARBA" id="ARBA00022741"/>
    </source>
</evidence>
<dbReference type="Pfam" id="PF00012">
    <property type="entry name" value="HSP70"/>
    <property type="match status" value="1"/>
</dbReference>
<keyword evidence="1" id="KW-0547">Nucleotide-binding</keyword>
<evidence type="ECO:0000256" key="3">
    <source>
        <dbReference type="SAM" id="MobiDB-lite"/>
    </source>
</evidence>
<dbReference type="SUPFAM" id="SSF53067">
    <property type="entry name" value="Actin-like ATPase domain"/>
    <property type="match status" value="2"/>
</dbReference>
<proteinExistence type="predicted"/>
<dbReference type="PANTHER" id="PTHR45639:SF32">
    <property type="entry name" value="HEAT SHOCK PROTEIN PDR13"/>
    <property type="match status" value="1"/>
</dbReference>
<dbReference type="Gene3D" id="3.30.30.30">
    <property type="match status" value="1"/>
</dbReference>
<protein>
    <submittedName>
        <fullName evidence="4">RHTO0S10e01596g1_1</fullName>
    </submittedName>
</protein>
<feature type="region of interest" description="Disordered" evidence="3">
    <location>
        <begin position="1"/>
        <end position="38"/>
    </location>
</feature>
<evidence type="ECO:0000313" key="4">
    <source>
        <dbReference type="EMBL" id="CDR44837.1"/>
    </source>
</evidence>
<dbReference type="FunFam" id="3.90.640.10:FF:000021">
    <property type="entry name" value="Heat shock protein 14"/>
    <property type="match status" value="1"/>
</dbReference>
<gene>
    <name evidence="4" type="ORF">RHTO0S_10e01596g</name>
</gene>
<keyword evidence="2" id="KW-0067">ATP-binding</keyword>
<accession>A0A061BAC6</accession>
<dbReference type="InterPro" id="IPR013126">
    <property type="entry name" value="Hsp_70_fam"/>
</dbReference>
<dbReference type="Gene3D" id="3.90.640.10">
    <property type="entry name" value="Actin, Chain A, domain 4"/>
    <property type="match status" value="1"/>
</dbReference>
<dbReference type="Gene3D" id="3.30.420.40">
    <property type="match status" value="2"/>
</dbReference>
<dbReference type="InterPro" id="IPR043129">
    <property type="entry name" value="ATPase_NBD"/>
</dbReference>
<dbReference type="PRINTS" id="PR00301">
    <property type="entry name" value="HEATSHOCK70"/>
</dbReference>
<dbReference type="PANTHER" id="PTHR45639">
    <property type="entry name" value="HSC70CB, ISOFORM G-RELATED"/>
    <property type="match status" value="1"/>
</dbReference>
<dbReference type="GO" id="GO:0005634">
    <property type="term" value="C:nucleus"/>
    <property type="evidence" value="ECO:0007669"/>
    <property type="project" value="TreeGrafter"/>
</dbReference>
<dbReference type="GO" id="GO:0140662">
    <property type="term" value="F:ATP-dependent protein folding chaperone"/>
    <property type="evidence" value="ECO:0007669"/>
    <property type="project" value="InterPro"/>
</dbReference>
<sequence>MPPKRNQKGSNKSSKAPSKVASKAPSGASTPALRTEPQTPVKLAPGLVGLTFGQSFSSVAVIDKEGLADCIANDDGERQIATALSFSGSEFYSGIPARAQLVRNAENTVLAFRNLLGKTYDEVKDVKQPSNSAPIVDSNGVPAFKVDIDGTATVLTAHDCAVRFLRVLVSYATDFLGRPITDAVLAVPTDFSDKQTQALLAAAEEAGVHVVQTVPEAAAALTAYAATDLSSTDVDKLPIDRNTVVLDVGATSTTATVVAVRDGLFHELASVVDRSLGGDLFDEKLMDWFGKEFTKKTRVPLEKSNHRAQMKLRLAVEITKKSLSASTSAPCSVESLAEGMDFHGTINRTRFDLLAASVYSRILDQVTAALEQAKLDPLQIQEVILVGGTTKLPTLTNKLYDIFPESTVVSSQIEPDEVLAKGSALQAQSILATFPPESPNQKDLIRASTTEQAVIAPAALSLPLGFVLEPELANDPANLAFVTLLDQHTPLPARRIVDIPIESDATNEVILALWEGEPYIKVTLPESKIEQAKNAVAAAAGAVFDAVKNATGAGKGEDDVTDDEDEDEEIRTVEVRATKAITDLVIPVDASKKDAKVRVTIVVEKDGKGHLEAQQQVPGAQSVRKDF</sequence>
<dbReference type="GO" id="GO:0005829">
    <property type="term" value="C:cytosol"/>
    <property type="evidence" value="ECO:0007669"/>
    <property type="project" value="TreeGrafter"/>
</dbReference>
<name>A0A061BAC6_RHOTO</name>
<organism evidence="4">
    <name type="scientific">Rhodotorula toruloides</name>
    <name type="common">Yeast</name>
    <name type="synonym">Rhodosporidium toruloides</name>
    <dbReference type="NCBI Taxonomy" id="5286"/>
    <lineage>
        <taxon>Eukaryota</taxon>
        <taxon>Fungi</taxon>
        <taxon>Dikarya</taxon>
        <taxon>Basidiomycota</taxon>
        <taxon>Pucciniomycotina</taxon>
        <taxon>Microbotryomycetes</taxon>
        <taxon>Sporidiobolales</taxon>
        <taxon>Sporidiobolaceae</taxon>
        <taxon>Rhodotorula</taxon>
    </lineage>
</organism>
<dbReference type="EMBL" id="LK052945">
    <property type="protein sequence ID" value="CDR44837.1"/>
    <property type="molecule type" value="Genomic_DNA"/>
</dbReference>
<dbReference type="AlphaFoldDB" id="A0A061BAC6"/>
<evidence type="ECO:0000256" key="2">
    <source>
        <dbReference type="ARBA" id="ARBA00022840"/>
    </source>
</evidence>
<feature type="compositionally biased region" description="Low complexity" evidence="3">
    <location>
        <begin position="10"/>
        <end position="29"/>
    </location>
</feature>
<dbReference type="OrthoDB" id="29851at2759"/>
<dbReference type="GO" id="GO:0005524">
    <property type="term" value="F:ATP binding"/>
    <property type="evidence" value="ECO:0007669"/>
    <property type="project" value="UniProtKB-KW"/>
</dbReference>
<reference evidence="4" key="1">
    <citation type="journal article" date="2014" name="Genome Announc.">
        <title>Draft genome sequence of Rhodosporidium toruloides CECT1137, an oleaginous yeast of biotechnological interest.</title>
        <authorList>
            <person name="Morin N."/>
            <person name="Calcas X."/>
            <person name="Devillers H."/>
            <person name="Durrens P."/>
            <person name="Sherman D.J."/>
            <person name="Nicaud J.-M."/>
            <person name="Neuveglise C."/>
        </authorList>
    </citation>
    <scope>NUCLEOTIDE SEQUENCE</scope>
    <source>
        <strain evidence="4">CECT1137</strain>
    </source>
</reference>